<dbReference type="Proteomes" id="UP000838756">
    <property type="component" value="Unassembled WGS sequence"/>
</dbReference>
<reference evidence="1" key="1">
    <citation type="submission" date="2022-03" db="EMBL/GenBank/DDBJ databases">
        <authorList>
            <person name="Lindestad O."/>
        </authorList>
    </citation>
    <scope>NUCLEOTIDE SEQUENCE</scope>
</reference>
<evidence type="ECO:0000313" key="2">
    <source>
        <dbReference type="Proteomes" id="UP000838756"/>
    </source>
</evidence>
<accession>A0A8S4S280</accession>
<dbReference type="EMBL" id="CAKXAJ010025619">
    <property type="protein sequence ID" value="CAH2242083.1"/>
    <property type="molecule type" value="Genomic_DNA"/>
</dbReference>
<protein>
    <submittedName>
        <fullName evidence="1">Jg6615 protein</fullName>
    </submittedName>
</protein>
<evidence type="ECO:0000313" key="1">
    <source>
        <dbReference type="EMBL" id="CAH2242083.1"/>
    </source>
</evidence>
<dbReference type="OrthoDB" id="6766775at2759"/>
<name>A0A8S4S280_9NEOP</name>
<sequence length="88" mass="10065">MLDCSLEPYQNLLGDKQPTLNQVNLTFRLMTEKIKELVQLIYYCERHSQKKGDTSSSRLKKYTVRPEPAEIWSATPINVLVPADPCPA</sequence>
<comment type="caution">
    <text evidence="1">The sequence shown here is derived from an EMBL/GenBank/DDBJ whole genome shotgun (WGS) entry which is preliminary data.</text>
</comment>
<proteinExistence type="predicted"/>
<dbReference type="AlphaFoldDB" id="A0A8S4S280"/>
<organism evidence="1 2">
    <name type="scientific">Pararge aegeria aegeria</name>
    <dbReference type="NCBI Taxonomy" id="348720"/>
    <lineage>
        <taxon>Eukaryota</taxon>
        <taxon>Metazoa</taxon>
        <taxon>Ecdysozoa</taxon>
        <taxon>Arthropoda</taxon>
        <taxon>Hexapoda</taxon>
        <taxon>Insecta</taxon>
        <taxon>Pterygota</taxon>
        <taxon>Neoptera</taxon>
        <taxon>Endopterygota</taxon>
        <taxon>Lepidoptera</taxon>
        <taxon>Glossata</taxon>
        <taxon>Ditrysia</taxon>
        <taxon>Papilionoidea</taxon>
        <taxon>Nymphalidae</taxon>
        <taxon>Satyrinae</taxon>
        <taxon>Satyrini</taxon>
        <taxon>Parargina</taxon>
        <taxon>Pararge</taxon>
    </lineage>
</organism>
<gene>
    <name evidence="1" type="primary">jg6615</name>
    <name evidence="1" type="ORF">PAEG_LOCUS18440</name>
</gene>
<keyword evidence="2" id="KW-1185">Reference proteome</keyword>